<dbReference type="PANTHER" id="PTHR46429:SF1">
    <property type="entry name" value="23S RRNA (GUANOSINE-2'-O-)-METHYLTRANSFERASE RLMB"/>
    <property type="match status" value="1"/>
</dbReference>
<dbReference type="InterPro" id="IPR029026">
    <property type="entry name" value="tRNA_m1G_MTases_N"/>
</dbReference>
<feature type="domain" description="tRNA/rRNA methyltransferase SpoU type" evidence="4">
    <location>
        <begin position="75"/>
        <end position="215"/>
    </location>
</feature>
<keyword evidence="6" id="KW-1185">Reference proteome</keyword>
<dbReference type="SUPFAM" id="SSF75217">
    <property type="entry name" value="alpha/beta knot"/>
    <property type="match status" value="1"/>
</dbReference>
<dbReference type="EMBL" id="LT629973">
    <property type="protein sequence ID" value="SEH86898.1"/>
    <property type="molecule type" value="Genomic_DNA"/>
</dbReference>
<name>A0A1C7PDQ4_9BACT</name>
<keyword evidence="3 5" id="KW-0808">Transferase</keyword>
<dbReference type="STRING" id="1679444.PYTT_1331"/>
<dbReference type="GO" id="GO:0003723">
    <property type="term" value="F:RNA binding"/>
    <property type="evidence" value="ECO:0007669"/>
    <property type="project" value="InterPro"/>
</dbReference>
<evidence type="ECO:0000259" key="4">
    <source>
        <dbReference type="Pfam" id="PF00588"/>
    </source>
</evidence>
<reference evidence="6" key="1">
    <citation type="submission" date="2016-09" db="EMBL/GenBank/DDBJ databases">
        <authorList>
            <person name="Koehorst J."/>
        </authorList>
    </citation>
    <scope>NUCLEOTIDE SEQUENCE [LARGE SCALE GENOMIC DNA]</scope>
</reference>
<evidence type="ECO:0000313" key="6">
    <source>
        <dbReference type="Proteomes" id="UP000176204"/>
    </source>
</evidence>
<dbReference type="InterPro" id="IPR029028">
    <property type="entry name" value="Alpha/beta_knot_MTases"/>
</dbReference>
<organism evidence="5 6">
    <name type="scientific">Akkermansia glycaniphila</name>
    <dbReference type="NCBI Taxonomy" id="1679444"/>
    <lineage>
        <taxon>Bacteria</taxon>
        <taxon>Pseudomonadati</taxon>
        <taxon>Verrucomicrobiota</taxon>
        <taxon>Verrucomicrobiia</taxon>
        <taxon>Verrucomicrobiales</taxon>
        <taxon>Akkermansiaceae</taxon>
        <taxon>Akkermansia</taxon>
    </lineage>
</organism>
<accession>A0A1C7PDQ4</accession>
<dbReference type="PATRIC" id="fig|1679444.3.peg.2151"/>
<evidence type="ECO:0000256" key="2">
    <source>
        <dbReference type="ARBA" id="ARBA00022603"/>
    </source>
</evidence>
<dbReference type="GO" id="GO:0005829">
    <property type="term" value="C:cytosol"/>
    <property type="evidence" value="ECO:0007669"/>
    <property type="project" value="TreeGrafter"/>
</dbReference>
<dbReference type="Pfam" id="PF00588">
    <property type="entry name" value="SpoU_methylase"/>
    <property type="match status" value="1"/>
</dbReference>
<dbReference type="Gene3D" id="3.40.1280.10">
    <property type="match status" value="1"/>
</dbReference>
<dbReference type="NCBIfam" id="TIGR00186">
    <property type="entry name" value="rRNA_methyl_3"/>
    <property type="match status" value="1"/>
</dbReference>
<dbReference type="KEGG" id="agl:PYTT_1331"/>
<comment type="similarity">
    <text evidence="1">Belongs to the class IV-like SAM-binding methyltransferase superfamily. RNA methyltransferase TrmH family.</text>
</comment>
<gene>
    <name evidence="5" type="ORF">PYTT_1331</name>
</gene>
<dbReference type="PANTHER" id="PTHR46429">
    <property type="entry name" value="23S RRNA (GUANOSINE-2'-O-)-METHYLTRANSFERASE RLMB"/>
    <property type="match status" value="1"/>
</dbReference>
<proteinExistence type="inferred from homology"/>
<sequence length="234" mass="25126">MKPASCRTILFPRSALTRQSLPFILIRMRFQGQDKGRQARANKHTAPTNSGSKPVVRALDEHALFDILEAQPQGLYLILDCIQDPHNLGAILRTADGAGVAAVISPKDKSASITETVLRVSVGAAEKVPFVQVTNLSRTMKFLQENGIWLIGTSDHGDRTIYDTDLKGGIAIVMGAEGDGMRRLTEENCDFLVKIPMLGSVPCLNVSVATGVCLYEALRQRAAAATAAADAAQP</sequence>
<protein>
    <submittedName>
        <fullName evidence="5">Alpha/beta knot methyltransferases</fullName>
    </submittedName>
</protein>
<dbReference type="AlphaFoldDB" id="A0A1C7PDQ4"/>
<dbReference type="CDD" id="cd18103">
    <property type="entry name" value="SpoU-like_RlmB"/>
    <property type="match status" value="1"/>
</dbReference>
<dbReference type="InterPro" id="IPR004441">
    <property type="entry name" value="rRNA_MeTrfase_TrmH"/>
</dbReference>
<dbReference type="InterPro" id="IPR001537">
    <property type="entry name" value="SpoU_MeTrfase"/>
</dbReference>
<dbReference type="Proteomes" id="UP000176204">
    <property type="component" value="Chromosome I"/>
</dbReference>
<keyword evidence="2 5" id="KW-0489">Methyltransferase</keyword>
<evidence type="ECO:0000313" key="5">
    <source>
        <dbReference type="EMBL" id="SEH86898.1"/>
    </source>
</evidence>
<dbReference type="FunFam" id="3.40.1280.10:FF:000008">
    <property type="entry name" value="Group 3 RNA methyltransferase TrmH"/>
    <property type="match status" value="1"/>
</dbReference>
<dbReference type="GO" id="GO:0070039">
    <property type="term" value="F:rRNA (guanosine-2'-O-)-methyltransferase activity"/>
    <property type="evidence" value="ECO:0007669"/>
    <property type="project" value="TreeGrafter"/>
</dbReference>
<evidence type="ECO:0000256" key="3">
    <source>
        <dbReference type="ARBA" id="ARBA00022679"/>
    </source>
</evidence>
<evidence type="ECO:0000256" key="1">
    <source>
        <dbReference type="ARBA" id="ARBA00007228"/>
    </source>
</evidence>